<dbReference type="InterPro" id="IPR020103">
    <property type="entry name" value="PsdUridine_synth_cat_dom_sf"/>
</dbReference>
<keyword evidence="4" id="KW-1185">Reference proteome</keyword>
<dbReference type="SUPFAM" id="SSF55120">
    <property type="entry name" value="Pseudouridine synthase"/>
    <property type="match status" value="1"/>
</dbReference>
<dbReference type="Gene3D" id="3.30.2350.10">
    <property type="entry name" value="Pseudouridine synthase"/>
    <property type="match status" value="1"/>
</dbReference>
<dbReference type="GO" id="GO:0000455">
    <property type="term" value="P:enzyme-directed rRNA pseudouridine synthesis"/>
    <property type="evidence" value="ECO:0007669"/>
    <property type="project" value="TreeGrafter"/>
</dbReference>
<dbReference type="PANTHER" id="PTHR21600">
    <property type="entry name" value="MITOCHONDRIAL RNA PSEUDOURIDINE SYNTHASE"/>
    <property type="match status" value="1"/>
</dbReference>
<dbReference type="InterPro" id="IPR050188">
    <property type="entry name" value="RluA_PseudoU_synthase"/>
</dbReference>
<evidence type="ECO:0000256" key="1">
    <source>
        <dbReference type="ARBA" id="ARBA00010876"/>
    </source>
</evidence>
<evidence type="ECO:0000313" key="4">
    <source>
        <dbReference type="Proteomes" id="UP000245790"/>
    </source>
</evidence>
<dbReference type="GO" id="GO:0009982">
    <property type="term" value="F:pseudouridine synthase activity"/>
    <property type="evidence" value="ECO:0007669"/>
    <property type="project" value="InterPro"/>
</dbReference>
<dbReference type="PANTHER" id="PTHR21600:SF87">
    <property type="entry name" value="RNA PSEUDOURIDYLATE SYNTHASE DOMAIN-CONTAINING PROTEIN 1"/>
    <property type="match status" value="1"/>
</dbReference>
<protein>
    <submittedName>
        <fullName evidence="3">Pseudouridine synthase</fullName>
    </submittedName>
</protein>
<dbReference type="OrthoDB" id="9807829at2"/>
<evidence type="ECO:0000313" key="3">
    <source>
        <dbReference type="EMBL" id="PWK54207.1"/>
    </source>
</evidence>
<comment type="caution">
    <text evidence="3">The sequence shown here is derived from an EMBL/GenBank/DDBJ whole genome shotgun (WGS) entry which is preliminary data.</text>
</comment>
<dbReference type="GO" id="GO:0140098">
    <property type="term" value="F:catalytic activity, acting on RNA"/>
    <property type="evidence" value="ECO:0007669"/>
    <property type="project" value="UniProtKB-ARBA"/>
</dbReference>
<gene>
    <name evidence="3" type="ORF">C8D97_10155</name>
</gene>
<reference evidence="3 4" key="1">
    <citation type="submission" date="2018-05" db="EMBL/GenBank/DDBJ databases">
        <title>Genomic Encyclopedia of Type Strains, Phase IV (KMG-IV): sequencing the most valuable type-strain genomes for metagenomic binning, comparative biology and taxonomic classification.</title>
        <authorList>
            <person name="Goeker M."/>
        </authorList>
    </citation>
    <scope>NUCLEOTIDE SEQUENCE [LARGE SCALE GENOMIC DNA]</scope>
    <source>
        <strain evidence="3 4">DSM 25350</strain>
    </source>
</reference>
<dbReference type="EMBL" id="QGGU01000001">
    <property type="protein sequence ID" value="PWK54207.1"/>
    <property type="molecule type" value="Genomic_DNA"/>
</dbReference>
<accession>A0A316GHG3</accession>
<proteinExistence type="inferred from homology"/>
<name>A0A316GHG3_9GAMM</name>
<dbReference type="GO" id="GO:0003723">
    <property type="term" value="F:RNA binding"/>
    <property type="evidence" value="ECO:0007669"/>
    <property type="project" value="InterPro"/>
</dbReference>
<sequence length="273" mass="30640">MLKSFEQHIKIATDNQLAIECLASHTELSKQKLKEAMNKGCVWLTAGKKTQRIRRAKKTLKCGQTLHIYYDEKVLSAEPSVPELIADESDYSVWNKPSGLLSQGSKWGDHCTITRWAEQHLTPQRNSFVVHRLDRAASGIILVAHSKTAAAKLSHLFATRAISKTYHAMVEGVWPFEASQTINQPIDGKPSVSHVIPLTIDKVNETSLLEVSIETGRKHQIRRHLAESGFPIVGDRLYDSTILDDDLMLMAVKLAFVCPLSHSEKLYQLTTNF</sequence>
<dbReference type="InterPro" id="IPR006145">
    <property type="entry name" value="PsdUridine_synth_RsuA/RluA"/>
</dbReference>
<dbReference type="AlphaFoldDB" id="A0A316GHG3"/>
<feature type="domain" description="Pseudouridine synthase RsuA/RluA-like" evidence="2">
    <location>
        <begin position="90"/>
        <end position="226"/>
    </location>
</feature>
<organism evidence="3 4">
    <name type="scientific">Pleionea mediterranea</name>
    <dbReference type="NCBI Taxonomy" id="523701"/>
    <lineage>
        <taxon>Bacteria</taxon>
        <taxon>Pseudomonadati</taxon>
        <taxon>Pseudomonadota</taxon>
        <taxon>Gammaproteobacteria</taxon>
        <taxon>Oceanospirillales</taxon>
        <taxon>Pleioneaceae</taxon>
        <taxon>Pleionea</taxon>
    </lineage>
</organism>
<dbReference type="RefSeq" id="WP_109761335.1">
    <property type="nucleotide sequence ID" value="NZ_QGGU01000001.1"/>
</dbReference>
<dbReference type="Proteomes" id="UP000245790">
    <property type="component" value="Unassembled WGS sequence"/>
</dbReference>
<comment type="similarity">
    <text evidence="1">Belongs to the pseudouridine synthase RluA family.</text>
</comment>
<dbReference type="Pfam" id="PF00849">
    <property type="entry name" value="PseudoU_synth_2"/>
    <property type="match status" value="1"/>
</dbReference>
<evidence type="ECO:0000259" key="2">
    <source>
        <dbReference type="Pfam" id="PF00849"/>
    </source>
</evidence>
<dbReference type="CDD" id="cd02869">
    <property type="entry name" value="PseudoU_synth_RluA_like"/>
    <property type="match status" value="1"/>
</dbReference>